<evidence type="ECO:0000313" key="4">
    <source>
        <dbReference type="EMBL" id="TXG56591.1"/>
    </source>
</evidence>
<proteinExistence type="predicted"/>
<dbReference type="InterPro" id="IPR025558">
    <property type="entry name" value="DUF4283"/>
</dbReference>
<evidence type="ECO:0000256" key="1">
    <source>
        <dbReference type="SAM" id="MobiDB-lite"/>
    </source>
</evidence>
<evidence type="ECO:0008006" key="6">
    <source>
        <dbReference type="Google" id="ProtNLM"/>
    </source>
</evidence>
<feature type="region of interest" description="Disordered" evidence="1">
    <location>
        <begin position="542"/>
        <end position="572"/>
    </location>
</feature>
<dbReference type="InterPro" id="IPR040256">
    <property type="entry name" value="At4g02000-like"/>
</dbReference>
<dbReference type="PANTHER" id="PTHR31286:SF167">
    <property type="entry name" value="OS09G0268800 PROTEIN"/>
    <property type="match status" value="1"/>
</dbReference>
<evidence type="ECO:0000313" key="5">
    <source>
        <dbReference type="Proteomes" id="UP000323000"/>
    </source>
</evidence>
<name>A0A5C7HHV4_9ROSI</name>
<dbReference type="AlphaFoldDB" id="A0A5C7HHV4"/>
<dbReference type="Proteomes" id="UP000323000">
    <property type="component" value="Chromosome 8"/>
</dbReference>
<dbReference type="Pfam" id="PF14111">
    <property type="entry name" value="DUF4283"/>
    <property type="match status" value="1"/>
</dbReference>
<dbReference type="EMBL" id="VAHF01000008">
    <property type="protein sequence ID" value="TXG56591.1"/>
    <property type="molecule type" value="Genomic_DNA"/>
</dbReference>
<dbReference type="PANTHER" id="PTHR31286">
    <property type="entry name" value="GLYCINE-RICH CELL WALL STRUCTURAL PROTEIN 1.8-LIKE"/>
    <property type="match status" value="1"/>
</dbReference>
<feature type="domain" description="DUF4283" evidence="2">
    <location>
        <begin position="35"/>
        <end position="109"/>
    </location>
</feature>
<reference evidence="5" key="1">
    <citation type="journal article" date="2019" name="Gigascience">
        <title>De novo genome assembly of the endangered Acer yangbiense, a plant species with extremely small populations endemic to Yunnan Province, China.</title>
        <authorList>
            <person name="Yang J."/>
            <person name="Wariss H.M."/>
            <person name="Tao L."/>
            <person name="Zhang R."/>
            <person name="Yun Q."/>
            <person name="Hollingsworth P."/>
            <person name="Dao Z."/>
            <person name="Luo G."/>
            <person name="Guo H."/>
            <person name="Ma Y."/>
            <person name="Sun W."/>
        </authorList>
    </citation>
    <scope>NUCLEOTIDE SEQUENCE [LARGE SCALE GENOMIC DNA]</scope>
    <source>
        <strain evidence="5">cv. Malutang</strain>
    </source>
</reference>
<protein>
    <recommendedName>
        <fullName evidence="6">DUF4283 domain-containing protein</fullName>
    </recommendedName>
</protein>
<keyword evidence="5" id="KW-1185">Reference proteome</keyword>
<dbReference type="InterPro" id="IPR025836">
    <property type="entry name" value="Zn_knuckle_CX2CX4HX4C"/>
</dbReference>
<comment type="caution">
    <text evidence="4">The sequence shown here is derived from an EMBL/GenBank/DDBJ whole genome shotgun (WGS) entry which is preliminary data.</text>
</comment>
<accession>A0A5C7HHV4</accession>
<dbReference type="Pfam" id="PF14392">
    <property type="entry name" value="zf-CCHC_4"/>
    <property type="match status" value="1"/>
</dbReference>
<evidence type="ECO:0000259" key="2">
    <source>
        <dbReference type="Pfam" id="PF14111"/>
    </source>
</evidence>
<feature type="domain" description="Zinc knuckle CX2CX4HX4C" evidence="3">
    <location>
        <begin position="178"/>
        <end position="224"/>
    </location>
</feature>
<gene>
    <name evidence="4" type="ORF">EZV62_017904</name>
</gene>
<dbReference type="OrthoDB" id="1629507at2759"/>
<evidence type="ECO:0000259" key="3">
    <source>
        <dbReference type="Pfam" id="PF14392"/>
    </source>
</evidence>
<organism evidence="4 5">
    <name type="scientific">Acer yangbiense</name>
    <dbReference type="NCBI Taxonomy" id="1000413"/>
    <lineage>
        <taxon>Eukaryota</taxon>
        <taxon>Viridiplantae</taxon>
        <taxon>Streptophyta</taxon>
        <taxon>Embryophyta</taxon>
        <taxon>Tracheophyta</taxon>
        <taxon>Spermatophyta</taxon>
        <taxon>Magnoliopsida</taxon>
        <taxon>eudicotyledons</taxon>
        <taxon>Gunneridae</taxon>
        <taxon>Pentapetalae</taxon>
        <taxon>rosids</taxon>
        <taxon>malvids</taxon>
        <taxon>Sapindales</taxon>
        <taxon>Sapindaceae</taxon>
        <taxon>Hippocastanoideae</taxon>
        <taxon>Acereae</taxon>
        <taxon>Acer</taxon>
    </lineage>
</organism>
<sequence>MNAEDIERLCGYLSLEEKEGPVHRLDVDLKNHGEQKMAFYLVGKVLSTKLIDRKTFMSQIGIKWRVKEEVMIENVTGNIFLFTFNNANDKRHVLADGPWIFSKALIVLEEPQGTGDISCMKFSRVEFWVQIHNVPLLCMNKEIGMFLGRMIGEVTDIDVGPSGYCLGKFLRLRIVIEIDKPLLRCLRVDLLGNGMVTMLLLRYERLPDYCFRCCCLGHTIMQCLGHTIKDCPKKVGDTGGEDANRLLSAWIRATSPIIPLSVTDRKRDHRWNRSVNDGAGVSGLHLSCRTTVPGRHSENGVLGVQNPASAVGINGVNGVDEISGTGSHGGGGVTVGNGPNSSQPNPLHDLGALMECDPLAVTEKKINGVVRCLAQGLETGCVEKDNSEVEIGNGLECAGAVLCEDGHAGLSQAEVGVLHKTLDGKCSGLQEAKKDGEPGSKVNCDQIEGLVKKKVVMKKVKRVWRRKIGHGNRPTGLSEGGDQTLIQLGKRGFVSQEVVDGVQKKHISGLGISNVAIGGPSVVYDSGSHVGEALPEKKLDTPVELEGGSTGPASFGNLETTTQLGCLKEEQE</sequence>